<feature type="transmembrane region" description="Helical" evidence="1">
    <location>
        <begin position="205"/>
        <end position="224"/>
    </location>
</feature>
<keyword evidence="1" id="KW-1133">Transmembrane helix</keyword>
<feature type="transmembrane region" description="Helical" evidence="1">
    <location>
        <begin position="21"/>
        <end position="47"/>
    </location>
</feature>
<evidence type="ECO:0000256" key="1">
    <source>
        <dbReference type="SAM" id="Phobius"/>
    </source>
</evidence>
<keyword evidence="1" id="KW-0812">Transmembrane</keyword>
<accession>W7D0G2</accession>
<feature type="transmembrane region" description="Helical" evidence="1">
    <location>
        <begin position="230"/>
        <end position="246"/>
    </location>
</feature>
<sequence>MSSVQLYFKIIKTQIKAQLEYQTNAILGFVNQFIVIFFEFIAVWSLLDRFGGIDGWTLGEVFLTYGIVNFSFSMAEVTMRGFESNMASLIRNGDYDRYLLRPRNTIMQISAFSFQFIRLGRAFQSVLVLAVGIYLNLHVFDWQTVFLLMFTLIGGILLYLSLYILIGIMSFRFLQNTEFMSIFIQGSVSTMQYPKTIFPKWIQNLFTYILPVTAITYYPLATIFSKTTGIQYIAGYLSPVVLLYFVRHCCFTISSGGETIYFKWELA</sequence>
<reference evidence="2 3" key="1">
    <citation type="journal article" date="2014" name="Int. J. Syst. Evol. Microbiol.">
        <title>Listeria floridensis sp. nov., Listeria aquatica sp. nov., Listeria cornellensis sp. nov., Listeria riparia sp. nov. and Listeria grandensis sp. nov., from agricultural and natural environments.</title>
        <authorList>
            <person name="den Bakker H.C."/>
            <person name="Warchocki S."/>
            <person name="Wright E.M."/>
            <person name="Allred A.F."/>
            <person name="Ahlstrom C."/>
            <person name="Manuel C.S."/>
            <person name="Stasiewicz M.J."/>
            <person name="Burrell A."/>
            <person name="Roof S."/>
            <person name="Strawn L."/>
            <person name="Fortes E.D."/>
            <person name="Nightingale K.K."/>
            <person name="Kephart D."/>
            <person name="Wiedmann M."/>
        </authorList>
    </citation>
    <scope>NUCLEOTIDE SEQUENCE [LARGE SCALE GENOMIC DNA]</scope>
    <source>
        <strain evidence="2 3">FSL S10-1204</strain>
    </source>
</reference>
<name>W7D0G2_9LIST</name>
<comment type="caution">
    <text evidence="2">The sequence shown here is derived from an EMBL/GenBank/DDBJ whole genome shotgun (WGS) entry which is preliminary data.</text>
</comment>
<dbReference type="OrthoDB" id="9788195at2"/>
<dbReference type="PANTHER" id="PTHR36833">
    <property type="entry name" value="SLR0610 PROTEIN-RELATED"/>
    <property type="match status" value="1"/>
</dbReference>
<evidence type="ECO:0000313" key="3">
    <source>
        <dbReference type="Proteomes" id="UP000019248"/>
    </source>
</evidence>
<dbReference type="InterPro" id="IPR010390">
    <property type="entry name" value="ABC-2_transporter-like"/>
</dbReference>
<dbReference type="PANTHER" id="PTHR36833:SF1">
    <property type="entry name" value="INTEGRAL MEMBRANE TRANSPORT PROTEIN"/>
    <property type="match status" value="1"/>
</dbReference>
<protein>
    <recommendedName>
        <fullName evidence="4">ABC transporter permease</fullName>
    </recommendedName>
</protein>
<feature type="transmembrane region" description="Helical" evidence="1">
    <location>
        <begin position="146"/>
        <end position="171"/>
    </location>
</feature>
<dbReference type="Proteomes" id="UP000019248">
    <property type="component" value="Unassembled WGS sequence"/>
</dbReference>
<dbReference type="EMBL" id="AODL01000037">
    <property type="protein sequence ID" value="EUJ42535.1"/>
    <property type="molecule type" value="Genomic_DNA"/>
</dbReference>
<gene>
    <name evidence="2" type="ORF">PRIP_16092</name>
</gene>
<keyword evidence="3" id="KW-1185">Reference proteome</keyword>
<dbReference type="Pfam" id="PF06182">
    <property type="entry name" value="ABC2_membrane_6"/>
    <property type="match status" value="1"/>
</dbReference>
<feature type="transmembrane region" description="Helical" evidence="1">
    <location>
        <begin position="122"/>
        <end position="140"/>
    </location>
</feature>
<dbReference type="AlphaFoldDB" id="W7D0G2"/>
<keyword evidence="1" id="KW-0472">Membrane</keyword>
<dbReference type="PATRIC" id="fig|1265816.5.peg.3178"/>
<evidence type="ECO:0000313" key="2">
    <source>
        <dbReference type="EMBL" id="EUJ42535.1"/>
    </source>
</evidence>
<organism evidence="2 3">
    <name type="scientific">Listeria riparia FSL S10-1204</name>
    <dbReference type="NCBI Taxonomy" id="1265816"/>
    <lineage>
        <taxon>Bacteria</taxon>
        <taxon>Bacillati</taxon>
        <taxon>Bacillota</taxon>
        <taxon>Bacilli</taxon>
        <taxon>Bacillales</taxon>
        <taxon>Listeriaceae</taxon>
        <taxon>Listeria</taxon>
    </lineage>
</organism>
<feature type="transmembrane region" description="Helical" evidence="1">
    <location>
        <begin position="53"/>
        <end position="72"/>
    </location>
</feature>
<proteinExistence type="predicted"/>
<dbReference type="RefSeq" id="WP_052008983.1">
    <property type="nucleotide sequence ID" value="NZ_AODL01000037.1"/>
</dbReference>
<evidence type="ECO:0008006" key="4">
    <source>
        <dbReference type="Google" id="ProtNLM"/>
    </source>
</evidence>